<dbReference type="EMBL" id="CADCVQ010000041">
    <property type="protein sequence ID" value="CAA9480566.1"/>
    <property type="molecule type" value="Genomic_DNA"/>
</dbReference>
<evidence type="ECO:0000313" key="2">
    <source>
        <dbReference type="EMBL" id="CAA9480566.1"/>
    </source>
</evidence>
<keyword evidence="1" id="KW-0812">Transmembrane</keyword>
<feature type="transmembrane region" description="Helical" evidence="1">
    <location>
        <begin position="64"/>
        <end position="91"/>
    </location>
</feature>
<name>A0A6J4RSL7_9ACTN</name>
<reference evidence="2" key="1">
    <citation type="submission" date="2020-02" db="EMBL/GenBank/DDBJ databases">
        <authorList>
            <person name="Meier V. D."/>
        </authorList>
    </citation>
    <scope>NUCLEOTIDE SEQUENCE</scope>
    <source>
        <strain evidence="2">AVDCRST_MAG67</strain>
    </source>
</reference>
<accession>A0A6J4RSL7</accession>
<gene>
    <name evidence="2" type="ORF">AVDCRST_MAG67-845</name>
</gene>
<feature type="transmembrane region" description="Helical" evidence="1">
    <location>
        <begin position="14"/>
        <end position="36"/>
    </location>
</feature>
<dbReference type="AlphaFoldDB" id="A0A6J4RSL7"/>
<sequence length="92" mass="8989">MSAFPTQTENAPNAVLSLVLGIIGVVACSLCAPFAWKLGKDAEAAVDASGGTLGGRGLATAGKILGIIGTVLLVIGVVILVLVLAGTGIALF</sequence>
<organism evidence="2">
    <name type="scientific">uncultured Solirubrobacteraceae bacterium</name>
    <dbReference type="NCBI Taxonomy" id="1162706"/>
    <lineage>
        <taxon>Bacteria</taxon>
        <taxon>Bacillati</taxon>
        <taxon>Actinomycetota</taxon>
        <taxon>Thermoleophilia</taxon>
        <taxon>Solirubrobacterales</taxon>
        <taxon>Solirubrobacteraceae</taxon>
        <taxon>environmental samples</taxon>
    </lineage>
</organism>
<keyword evidence="1" id="KW-0472">Membrane</keyword>
<evidence type="ECO:0000256" key="1">
    <source>
        <dbReference type="SAM" id="Phobius"/>
    </source>
</evidence>
<keyword evidence="1" id="KW-1133">Transmembrane helix</keyword>
<protein>
    <submittedName>
        <fullName evidence="2">Uncharacterized protein</fullName>
    </submittedName>
</protein>
<proteinExistence type="predicted"/>